<dbReference type="KEGG" id="aarc:G127AT_15015"/>
<dbReference type="PROSITE" id="PS51736">
    <property type="entry name" value="RECOMBINASES_3"/>
    <property type="match status" value="1"/>
</dbReference>
<accession>A0A975ING7</accession>
<evidence type="ECO:0000259" key="4">
    <source>
        <dbReference type="PROSITE" id="PS51737"/>
    </source>
</evidence>
<proteinExistence type="predicted"/>
<dbReference type="InterPro" id="IPR025827">
    <property type="entry name" value="Zn_ribbon_recom_dom"/>
</dbReference>
<feature type="domain" description="Resolvase/invertase-type recombinase catalytic" evidence="3">
    <location>
        <begin position="17"/>
        <end position="168"/>
    </location>
</feature>
<dbReference type="PROSITE" id="PS51737">
    <property type="entry name" value="RECOMBINASE_DNA_BIND"/>
    <property type="match status" value="1"/>
</dbReference>
<evidence type="ECO:0000313" key="6">
    <source>
        <dbReference type="Proteomes" id="UP000671914"/>
    </source>
</evidence>
<evidence type="ECO:0000256" key="1">
    <source>
        <dbReference type="ARBA" id="ARBA00023125"/>
    </source>
</evidence>
<dbReference type="CDD" id="cd00338">
    <property type="entry name" value="Ser_Recombinase"/>
    <property type="match status" value="1"/>
</dbReference>
<dbReference type="InterPro" id="IPR006119">
    <property type="entry name" value="Resolv_N"/>
</dbReference>
<dbReference type="PANTHER" id="PTHR30461">
    <property type="entry name" value="DNA-INVERTASE FROM LAMBDOID PROPHAGE"/>
    <property type="match status" value="1"/>
</dbReference>
<dbReference type="PANTHER" id="PTHR30461:SF2">
    <property type="entry name" value="SERINE RECOMBINASE PINE-RELATED"/>
    <property type="match status" value="1"/>
</dbReference>
<dbReference type="SMART" id="SM00857">
    <property type="entry name" value="Resolvase"/>
    <property type="match status" value="1"/>
</dbReference>
<dbReference type="GO" id="GO:0003677">
    <property type="term" value="F:DNA binding"/>
    <property type="evidence" value="ECO:0007669"/>
    <property type="project" value="UniProtKB-KW"/>
</dbReference>
<dbReference type="Pfam" id="PF07508">
    <property type="entry name" value="Recombinase"/>
    <property type="match status" value="1"/>
</dbReference>
<dbReference type="Gene3D" id="3.90.1750.20">
    <property type="entry name" value="Putative Large Serine Recombinase, Chain B, Domain 2"/>
    <property type="match status" value="1"/>
</dbReference>
<dbReference type="InterPro" id="IPR036162">
    <property type="entry name" value="Resolvase-like_N_sf"/>
</dbReference>
<dbReference type="InterPro" id="IPR050639">
    <property type="entry name" value="SSR_resolvase"/>
</dbReference>
<dbReference type="InterPro" id="IPR038109">
    <property type="entry name" value="DNA_bind_recomb_sf"/>
</dbReference>
<keyword evidence="6" id="KW-1185">Reference proteome</keyword>
<dbReference type="Pfam" id="PF00239">
    <property type="entry name" value="Resolvase"/>
    <property type="match status" value="1"/>
</dbReference>
<gene>
    <name evidence="5" type="ORF">G127AT_15015</name>
</gene>
<dbReference type="SUPFAM" id="SSF53041">
    <property type="entry name" value="Resolvase-like"/>
    <property type="match status" value="1"/>
</dbReference>
<dbReference type="AlphaFoldDB" id="A0A975ING7"/>
<protein>
    <submittedName>
        <fullName evidence="5">Recombinase family protein</fullName>
    </submittedName>
</protein>
<dbReference type="Proteomes" id="UP000671914">
    <property type="component" value="Chromosome"/>
</dbReference>
<sequence>MKIAPDQPTASERAKLRAVLYYRLSRDSEVSTSIRGQDADLSALAAREGWDVIATFTDEGLSGGKRRANADEAVRMLRESEVDVLAAYAVDRFSRMGIGEDAELVRIVRAAPARRPARVVFMREGIDSATDAKGWAIRFMIASEMALGERDVMVQRRKAALRRMQNEGRFTGRGAPPYGYRSAPFDDGRAGRRLVPDATEAEVVREGAARLLAGESSMSLARALTERGVPLARSAYRLAQIAGRPLVDDTGAELARGTWTNGRVSQLWTSHHLLGRIMRDQPRGEAGGHLDREGSPVLDPRTGEPLEAFEPILDLSTFLALRERFQRSVGRGKQQKRRAARLLSGLLYCGLCGAKSYALTVRQRGREYAYYRCSGASRGESCFGPRIRAEHAEELVEAEYLATVGRLPAYERVEHRGEEEQSERLARIAERVGTLSRQLIEPGVDRLAIVAELDRLDAERDAALALAPTLVVEYVPLGVTWAEVYGSGNLSERRRALARAYDHVLAYPEGRGPDGRRLVPVLNPDAPEDHDAA</sequence>
<dbReference type="Gene3D" id="3.40.50.1390">
    <property type="entry name" value="Resolvase, N-terminal catalytic domain"/>
    <property type="match status" value="1"/>
</dbReference>
<evidence type="ECO:0000259" key="3">
    <source>
        <dbReference type="PROSITE" id="PS51736"/>
    </source>
</evidence>
<dbReference type="InterPro" id="IPR011109">
    <property type="entry name" value="DNA_bind_recombinase_dom"/>
</dbReference>
<dbReference type="Pfam" id="PF13408">
    <property type="entry name" value="Zn_ribbon_recom"/>
    <property type="match status" value="1"/>
</dbReference>
<dbReference type="GO" id="GO:0000150">
    <property type="term" value="F:DNA strand exchange activity"/>
    <property type="evidence" value="ECO:0007669"/>
    <property type="project" value="InterPro"/>
</dbReference>
<dbReference type="EMBL" id="CP071696">
    <property type="protein sequence ID" value="QTX04550.1"/>
    <property type="molecule type" value="Genomic_DNA"/>
</dbReference>
<organism evidence="5 6">
    <name type="scientific">Agromyces archimandritae</name>
    <dbReference type="NCBI Taxonomy" id="2781962"/>
    <lineage>
        <taxon>Bacteria</taxon>
        <taxon>Bacillati</taxon>
        <taxon>Actinomycetota</taxon>
        <taxon>Actinomycetes</taxon>
        <taxon>Micrococcales</taxon>
        <taxon>Microbacteriaceae</taxon>
        <taxon>Agromyces</taxon>
    </lineage>
</organism>
<evidence type="ECO:0000313" key="5">
    <source>
        <dbReference type="EMBL" id="QTX04550.1"/>
    </source>
</evidence>
<keyword evidence="2" id="KW-0233">DNA recombination</keyword>
<reference evidence="5" key="1">
    <citation type="submission" date="2021-03" db="EMBL/GenBank/DDBJ databases">
        <title>Agromyces archimandritus sp. nov., isolated from the cockroach Archimandrita tessellata.</title>
        <authorList>
            <person name="Guzman J."/>
            <person name="Ortuzar M."/>
            <person name="Poehlein A."/>
            <person name="Daniel R."/>
            <person name="Trujillo M."/>
            <person name="Vilcinskas A."/>
        </authorList>
    </citation>
    <scope>NUCLEOTIDE SEQUENCE</scope>
    <source>
        <strain evidence="5">G127AT</strain>
    </source>
</reference>
<dbReference type="RefSeq" id="WP_210898250.1">
    <property type="nucleotide sequence ID" value="NZ_CP071696.1"/>
</dbReference>
<feature type="domain" description="Recombinase" evidence="4">
    <location>
        <begin position="177"/>
        <end position="331"/>
    </location>
</feature>
<keyword evidence="1" id="KW-0238">DNA-binding</keyword>
<evidence type="ECO:0000256" key="2">
    <source>
        <dbReference type="ARBA" id="ARBA00023172"/>
    </source>
</evidence>
<name>A0A975ING7_9MICO</name>